<dbReference type="EMBL" id="WIGM01001336">
    <property type="protein sequence ID" value="KAF6800359.1"/>
    <property type="molecule type" value="Genomic_DNA"/>
</dbReference>
<evidence type="ECO:0000256" key="1">
    <source>
        <dbReference type="SAM" id="MobiDB-lite"/>
    </source>
</evidence>
<gene>
    <name evidence="2" type="ORF">CMUS01_15546</name>
</gene>
<proteinExistence type="predicted"/>
<sequence length="279" mass="30508">MMGCFRSGSFWNASPEGGRGQVRLSTLNFTGHHHHHHCPGDDLSPQHHNTTTTSSRLHHQLLLTRRCHPTAGATAAAVVIGPRPDRQEQECLKLTGRDRGCMRCTPFRSSPRPLTSIPSPFLSSTSAAATIAFGSQPSPRGEEAKGEGSSLVPLWAASCRRKLRLCRPTASPRLASPRLVSCRVVSPAFHAVENPANHLAGRQPRPPPDETTTHTQERFTIAFAVFRQDWLDPADQGGSAFAVADGLISFIEVQSNFDSLSSHPLFPIPNGRLRHRFRA</sequence>
<name>A0A8H6IVU8_9PEZI</name>
<evidence type="ECO:0000313" key="3">
    <source>
        <dbReference type="Proteomes" id="UP000639643"/>
    </source>
</evidence>
<feature type="compositionally biased region" description="Polar residues" evidence="1">
    <location>
        <begin position="46"/>
        <end position="55"/>
    </location>
</feature>
<comment type="caution">
    <text evidence="2">The sequence shown here is derived from an EMBL/GenBank/DDBJ whole genome shotgun (WGS) entry which is preliminary data.</text>
</comment>
<reference evidence="2" key="1">
    <citation type="journal article" date="2020" name="Phytopathology">
        <title>Genome Sequence Resources of Colletotrichum truncatum, C. plurivorum, C. musicola, and C. sojae: Four Species Pathogenic to Soybean (Glycine max).</title>
        <authorList>
            <person name="Rogerio F."/>
            <person name="Boufleur T.R."/>
            <person name="Ciampi-Guillardi M."/>
            <person name="Sukno S.A."/>
            <person name="Thon M.R."/>
            <person name="Massola Junior N.S."/>
            <person name="Baroncelli R."/>
        </authorList>
    </citation>
    <scope>NUCLEOTIDE SEQUENCE</scope>
    <source>
        <strain evidence="2">LFN0074</strain>
    </source>
</reference>
<accession>A0A8H6IVU8</accession>
<dbReference type="AlphaFoldDB" id="A0A8H6IVU8"/>
<feature type="region of interest" description="Disordered" evidence="1">
    <location>
        <begin position="31"/>
        <end position="57"/>
    </location>
</feature>
<protein>
    <submittedName>
        <fullName evidence="2">Uncharacterized protein</fullName>
    </submittedName>
</protein>
<organism evidence="2 3">
    <name type="scientific">Colletotrichum musicola</name>
    <dbReference type="NCBI Taxonomy" id="2175873"/>
    <lineage>
        <taxon>Eukaryota</taxon>
        <taxon>Fungi</taxon>
        <taxon>Dikarya</taxon>
        <taxon>Ascomycota</taxon>
        <taxon>Pezizomycotina</taxon>
        <taxon>Sordariomycetes</taxon>
        <taxon>Hypocreomycetidae</taxon>
        <taxon>Glomerellales</taxon>
        <taxon>Glomerellaceae</taxon>
        <taxon>Colletotrichum</taxon>
        <taxon>Colletotrichum orchidearum species complex</taxon>
    </lineage>
</organism>
<keyword evidence="3" id="KW-1185">Reference proteome</keyword>
<evidence type="ECO:0000313" key="2">
    <source>
        <dbReference type="EMBL" id="KAF6800359.1"/>
    </source>
</evidence>
<dbReference type="Proteomes" id="UP000639643">
    <property type="component" value="Unassembled WGS sequence"/>
</dbReference>